<dbReference type="Gene3D" id="3.40.50.510">
    <property type="entry name" value="Phosphotransferase system, mannose-type IIA component"/>
    <property type="match status" value="1"/>
</dbReference>
<proteinExistence type="predicted"/>
<comment type="catalytic activity">
    <reaction evidence="1">
        <text>dihydroxyacetone + phosphoenolpyruvate = dihydroxyacetone phosphate + pyruvate</text>
        <dbReference type="Rhea" id="RHEA:18381"/>
        <dbReference type="ChEBI" id="CHEBI:15361"/>
        <dbReference type="ChEBI" id="CHEBI:16016"/>
        <dbReference type="ChEBI" id="CHEBI:57642"/>
        <dbReference type="ChEBI" id="CHEBI:58702"/>
        <dbReference type="EC" id="2.7.1.121"/>
    </reaction>
</comment>
<evidence type="ECO:0000259" key="6">
    <source>
        <dbReference type="PROSITE" id="PS51096"/>
    </source>
</evidence>
<organism evidence="7 8">
    <name type="scientific">Holtiella tumoricola</name>
    <dbReference type="NCBI Taxonomy" id="3018743"/>
    <lineage>
        <taxon>Bacteria</taxon>
        <taxon>Bacillati</taxon>
        <taxon>Bacillota</taxon>
        <taxon>Clostridia</taxon>
        <taxon>Lachnospirales</taxon>
        <taxon>Cellulosilyticaceae</taxon>
        <taxon>Holtiella</taxon>
    </lineage>
</organism>
<evidence type="ECO:0000256" key="5">
    <source>
        <dbReference type="ARBA" id="ARBA00046577"/>
    </source>
</evidence>
<dbReference type="InterPro" id="IPR039643">
    <property type="entry name" value="DhaM"/>
</dbReference>
<evidence type="ECO:0000256" key="1">
    <source>
        <dbReference type="ARBA" id="ARBA00001113"/>
    </source>
</evidence>
<reference evidence="7" key="1">
    <citation type="journal article" date="2023" name="Int. J. Syst. Evol. Microbiol.">
        <title>&lt;i&gt;Holtiella tumoricola&lt;/i&gt; gen. nov. sp. nov., isolated from a human clinical sample.</title>
        <authorList>
            <person name="Allen-Vercoe E."/>
            <person name="Daigneault M.C."/>
            <person name="Vancuren S.J."/>
            <person name="Cochrane K."/>
            <person name="O'Neal L.L."/>
            <person name="Sankaranarayanan K."/>
            <person name="Lawson P.A."/>
        </authorList>
    </citation>
    <scope>NUCLEOTIDE SEQUENCE</scope>
    <source>
        <strain evidence="7">CC70A</strain>
    </source>
</reference>
<keyword evidence="7" id="KW-0418">Kinase</keyword>
<evidence type="ECO:0000256" key="4">
    <source>
        <dbReference type="ARBA" id="ARBA00022679"/>
    </source>
</evidence>
<evidence type="ECO:0000256" key="2">
    <source>
        <dbReference type="ARBA" id="ARBA00002788"/>
    </source>
</evidence>
<dbReference type="InterPro" id="IPR004701">
    <property type="entry name" value="PTS_EIIA_man-typ"/>
</dbReference>
<dbReference type="InterPro" id="IPR036662">
    <property type="entry name" value="PTS_EIIA_man-typ_sf"/>
</dbReference>
<protein>
    <recommendedName>
        <fullName evidence="3">phosphoenolpyruvate--glycerone phosphotransferase</fullName>
        <ecNumber evidence="3">2.7.1.121</ecNumber>
    </recommendedName>
</protein>
<name>A0AA42DLM9_9FIRM</name>
<comment type="function">
    <text evidence="2">Component of the dihydroxyacetone kinase complex, which is responsible for the phosphoenolpyruvate (PEP)-dependent phosphorylation of dihydroxyacetone. DhaM serves as the phosphoryl donor. Is phosphorylated by phosphoenolpyruvate in an EI- and HPr-dependent reaction, and a phosphorelay system on histidine residues finally leads to phosphoryl transfer to DhaL and dihydroxyacetone.</text>
</comment>
<dbReference type="GO" id="GO:0009401">
    <property type="term" value="P:phosphoenolpyruvate-dependent sugar phosphotransferase system"/>
    <property type="evidence" value="ECO:0007669"/>
    <property type="project" value="InterPro"/>
</dbReference>
<sequence>MISILIVSHSKALAEGAVEVAKQMADERLPIKAVGGLDDGSIGTDAVRIMEGLYSVYTEEGVLVFVDLGSSVLSTQMAMDLLGDEKMKSNIHIVNAPIVEGSIVAALQASIEDPIESIIEEAENAWKMNKL</sequence>
<accession>A0AA42DLM9</accession>
<dbReference type="RefSeq" id="WP_271011546.1">
    <property type="nucleotide sequence ID" value="NZ_JAQIFT010000026.1"/>
</dbReference>
<dbReference type="InterPro" id="IPR012844">
    <property type="entry name" value="DhaM_N"/>
</dbReference>
<dbReference type="PANTHER" id="PTHR38594:SF1">
    <property type="entry name" value="PEP-DEPENDENT DIHYDROXYACETONE KINASE, PHOSPHORYL DONOR SUBUNIT DHAM"/>
    <property type="match status" value="1"/>
</dbReference>
<dbReference type="Pfam" id="PF03610">
    <property type="entry name" value="EIIA-man"/>
    <property type="match status" value="1"/>
</dbReference>
<gene>
    <name evidence="7" type="primary">dhaM</name>
    <name evidence="7" type="ORF">PBV87_06295</name>
</gene>
<dbReference type="GO" id="GO:0047324">
    <property type="term" value="F:phosphoenolpyruvate-glycerone phosphotransferase activity"/>
    <property type="evidence" value="ECO:0007669"/>
    <property type="project" value="UniProtKB-EC"/>
</dbReference>
<evidence type="ECO:0000313" key="7">
    <source>
        <dbReference type="EMBL" id="MDA3731097.1"/>
    </source>
</evidence>
<dbReference type="PROSITE" id="PS51096">
    <property type="entry name" value="PTS_EIIA_TYPE_4"/>
    <property type="match status" value="1"/>
</dbReference>
<dbReference type="GO" id="GO:0016020">
    <property type="term" value="C:membrane"/>
    <property type="evidence" value="ECO:0007669"/>
    <property type="project" value="InterPro"/>
</dbReference>
<keyword evidence="8" id="KW-1185">Reference proteome</keyword>
<dbReference type="EC" id="2.7.1.121" evidence="3"/>
<evidence type="ECO:0000313" key="8">
    <source>
        <dbReference type="Proteomes" id="UP001169242"/>
    </source>
</evidence>
<dbReference type="SUPFAM" id="SSF53062">
    <property type="entry name" value="PTS system fructose IIA component-like"/>
    <property type="match status" value="1"/>
</dbReference>
<comment type="caution">
    <text evidence="7">The sequence shown here is derived from an EMBL/GenBank/DDBJ whole genome shotgun (WGS) entry which is preliminary data.</text>
</comment>
<comment type="subunit">
    <text evidence="5">Homodimer. The dihydroxyacetone kinase complex is composed of a homodimer of DhaM, a homodimer of DhaK and the subunit DhaL.</text>
</comment>
<dbReference type="GO" id="GO:0019563">
    <property type="term" value="P:glycerol catabolic process"/>
    <property type="evidence" value="ECO:0007669"/>
    <property type="project" value="InterPro"/>
</dbReference>
<dbReference type="Proteomes" id="UP001169242">
    <property type="component" value="Unassembled WGS sequence"/>
</dbReference>
<dbReference type="AlphaFoldDB" id="A0AA42DLM9"/>
<dbReference type="EMBL" id="JAQIFT010000026">
    <property type="protein sequence ID" value="MDA3731097.1"/>
    <property type="molecule type" value="Genomic_DNA"/>
</dbReference>
<dbReference type="PANTHER" id="PTHR38594">
    <property type="entry name" value="PEP-DEPENDENT DIHYDROXYACETONE KINASE, PHOSPHORYL DONOR SUBUNIT DHAM"/>
    <property type="match status" value="1"/>
</dbReference>
<dbReference type="NCBIfam" id="TIGR02364">
    <property type="entry name" value="dha_pts"/>
    <property type="match status" value="1"/>
</dbReference>
<feature type="domain" description="PTS EIIA type-4" evidence="6">
    <location>
        <begin position="1"/>
        <end position="131"/>
    </location>
</feature>
<evidence type="ECO:0000256" key="3">
    <source>
        <dbReference type="ARBA" id="ARBA00012095"/>
    </source>
</evidence>
<keyword evidence="4 7" id="KW-0808">Transferase</keyword>